<evidence type="ECO:0000313" key="3">
    <source>
        <dbReference type="EMBL" id="KRN04920.1"/>
    </source>
</evidence>
<proteinExistence type="inferred from homology"/>
<dbReference type="Proteomes" id="UP000051378">
    <property type="component" value="Unassembled WGS sequence"/>
</dbReference>
<dbReference type="AlphaFoldDB" id="A0A0R2DLE0"/>
<organism evidence="3 4">
    <name type="scientific">Holzapfeliella floricola DSM 23037 = JCM 16512</name>
    <dbReference type="NCBI Taxonomy" id="1423744"/>
    <lineage>
        <taxon>Bacteria</taxon>
        <taxon>Bacillati</taxon>
        <taxon>Bacillota</taxon>
        <taxon>Bacilli</taxon>
        <taxon>Lactobacillales</taxon>
        <taxon>Lactobacillaceae</taxon>
        <taxon>Holzapfeliella</taxon>
    </lineage>
</organism>
<keyword evidence="2" id="KW-0413">Isomerase</keyword>
<dbReference type="InterPro" id="IPR015942">
    <property type="entry name" value="Asp/Glu/hydantoin_racemase"/>
</dbReference>
<gene>
    <name evidence="3" type="ORF">FC86_GL000246</name>
</gene>
<dbReference type="PROSITE" id="PS00923">
    <property type="entry name" value="ASP_GLU_RACEMASE_1"/>
    <property type="match status" value="1"/>
</dbReference>
<dbReference type="InterPro" id="IPR001920">
    <property type="entry name" value="Asp/Glu_race"/>
</dbReference>
<dbReference type="OrthoDB" id="9803739at2"/>
<dbReference type="InterPro" id="IPR018187">
    <property type="entry name" value="Asp/Glu_racemase_AS_1"/>
</dbReference>
<reference evidence="3 4" key="1">
    <citation type="journal article" date="2015" name="Genome Announc.">
        <title>Expanding the biotechnology potential of lactobacilli through comparative genomics of 213 strains and associated genera.</title>
        <authorList>
            <person name="Sun Z."/>
            <person name="Harris H.M."/>
            <person name="McCann A."/>
            <person name="Guo C."/>
            <person name="Argimon S."/>
            <person name="Zhang W."/>
            <person name="Yang X."/>
            <person name="Jeffery I.B."/>
            <person name="Cooney J.C."/>
            <person name="Kagawa T.F."/>
            <person name="Liu W."/>
            <person name="Song Y."/>
            <person name="Salvetti E."/>
            <person name="Wrobel A."/>
            <person name="Rasinkangas P."/>
            <person name="Parkhill J."/>
            <person name="Rea M.C."/>
            <person name="O'Sullivan O."/>
            <person name="Ritari J."/>
            <person name="Douillard F.P."/>
            <person name="Paul Ross R."/>
            <person name="Yang R."/>
            <person name="Briner A.E."/>
            <person name="Felis G.E."/>
            <person name="de Vos W.M."/>
            <person name="Barrangou R."/>
            <person name="Klaenhammer T.R."/>
            <person name="Caufield P.W."/>
            <person name="Cui Y."/>
            <person name="Zhang H."/>
            <person name="O'Toole P.W."/>
        </authorList>
    </citation>
    <scope>NUCLEOTIDE SEQUENCE [LARGE SCALE GENOMIC DNA]</scope>
    <source>
        <strain evidence="3 4">DSM 23037</strain>
    </source>
</reference>
<keyword evidence="4" id="KW-1185">Reference proteome</keyword>
<dbReference type="PATRIC" id="fig|1423744.4.peg.252"/>
<sequence>MKEFFSILGGMGTIATESYIRLINHRVKIKRDQDYLNYILVNHATVPDRTSHILNPDKCESFLPYLIDDIKQQNKLDPDFIVMVCNTAHYFYEELQKNSQAPILHMPRIAIKKMTEQYPNEDKVGLIATRGTIADGIYKNEIEKVDKEVVLGGSEIQDLVDELIYQNIKEKGIVDVTLYHRILELMHDNYGVNVVVLGCTELSLAQEKGDNHPYHVIDAQSIIADVTIELATQIRQGQDKNQIIKHYQEV</sequence>
<dbReference type="InterPro" id="IPR004380">
    <property type="entry name" value="Asp_race"/>
</dbReference>
<comment type="caution">
    <text evidence="3">The sequence shown here is derived from an EMBL/GenBank/DDBJ whole genome shotgun (WGS) entry which is preliminary data.</text>
</comment>
<comment type="similarity">
    <text evidence="1">Belongs to the aspartate/glutamate racemases family.</text>
</comment>
<dbReference type="RefSeq" id="WP_056974011.1">
    <property type="nucleotide sequence ID" value="NZ_AYZL01000004.1"/>
</dbReference>
<dbReference type="SUPFAM" id="SSF53681">
    <property type="entry name" value="Aspartate/glutamate racemase"/>
    <property type="match status" value="2"/>
</dbReference>
<dbReference type="EMBL" id="AYZL01000004">
    <property type="protein sequence ID" value="KRN04920.1"/>
    <property type="molecule type" value="Genomic_DNA"/>
</dbReference>
<accession>A0A0R2DLE0</accession>
<dbReference type="GO" id="GO:0047661">
    <property type="term" value="F:amino-acid racemase activity"/>
    <property type="evidence" value="ECO:0007669"/>
    <property type="project" value="InterPro"/>
</dbReference>
<dbReference type="NCBIfam" id="TIGR00035">
    <property type="entry name" value="asp_race"/>
    <property type="match status" value="1"/>
</dbReference>
<dbReference type="STRING" id="1423744.FC86_GL000246"/>
<dbReference type="Gene3D" id="3.40.50.1860">
    <property type="match status" value="2"/>
</dbReference>
<evidence type="ECO:0000313" key="4">
    <source>
        <dbReference type="Proteomes" id="UP000051378"/>
    </source>
</evidence>
<evidence type="ECO:0000256" key="2">
    <source>
        <dbReference type="ARBA" id="ARBA00023235"/>
    </source>
</evidence>
<dbReference type="PANTHER" id="PTHR21198">
    <property type="entry name" value="GLUTAMATE RACEMASE"/>
    <property type="match status" value="1"/>
</dbReference>
<name>A0A0R2DLE0_9LACO</name>
<evidence type="ECO:0000256" key="1">
    <source>
        <dbReference type="ARBA" id="ARBA00007847"/>
    </source>
</evidence>
<protein>
    <submittedName>
        <fullName evidence="3">Aspartate racemase</fullName>
    </submittedName>
</protein>
<dbReference type="PANTHER" id="PTHR21198:SF7">
    <property type="entry name" value="ASPARTATE-GLUTAMATE RACEMASE FAMILY"/>
    <property type="match status" value="1"/>
</dbReference>
<dbReference type="Pfam" id="PF01177">
    <property type="entry name" value="Asp_Glu_race"/>
    <property type="match status" value="1"/>
</dbReference>